<dbReference type="PANTHER" id="PTHR11607">
    <property type="entry name" value="ALPHA-MANNOSIDASE"/>
    <property type="match status" value="1"/>
</dbReference>
<accession>A0A7S3F1N4</accession>
<feature type="domain" description="Glycosyl hydrolases family 38 C-terminal" evidence="2">
    <location>
        <begin position="396"/>
        <end position="501"/>
    </location>
</feature>
<evidence type="ECO:0000259" key="1">
    <source>
        <dbReference type="Pfam" id="PF07748"/>
    </source>
</evidence>
<dbReference type="InterPro" id="IPR011013">
    <property type="entry name" value="Gal_mutarotase_sf_dom"/>
</dbReference>
<evidence type="ECO:0008006" key="4">
    <source>
        <dbReference type="Google" id="ProtNLM"/>
    </source>
</evidence>
<feature type="domain" description="Glycosyl hydrolase family 38 C-terminal" evidence="1">
    <location>
        <begin position="36"/>
        <end position="287"/>
    </location>
</feature>
<dbReference type="GO" id="GO:0005764">
    <property type="term" value="C:lysosome"/>
    <property type="evidence" value="ECO:0007669"/>
    <property type="project" value="TreeGrafter"/>
</dbReference>
<protein>
    <recommendedName>
        <fullName evidence="4">Glycosyl hydrolase family 38 C-terminal domain-containing protein</fullName>
    </recommendedName>
</protein>
<dbReference type="Pfam" id="PF07748">
    <property type="entry name" value="Glyco_hydro_38C"/>
    <property type="match status" value="1"/>
</dbReference>
<dbReference type="InterPro" id="IPR041147">
    <property type="entry name" value="GH38_C"/>
</dbReference>
<dbReference type="Gene3D" id="2.60.40.1360">
    <property type="match status" value="1"/>
</dbReference>
<dbReference type="SUPFAM" id="SSF74650">
    <property type="entry name" value="Galactose mutarotase-like"/>
    <property type="match status" value="1"/>
</dbReference>
<evidence type="ECO:0000259" key="2">
    <source>
        <dbReference type="Pfam" id="PF17677"/>
    </source>
</evidence>
<dbReference type="GO" id="GO:0006013">
    <property type="term" value="P:mannose metabolic process"/>
    <property type="evidence" value="ECO:0007669"/>
    <property type="project" value="InterPro"/>
</dbReference>
<gene>
    <name evidence="3" type="ORF">HERI1096_LOCUS22231</name>
</gene>
<dbReference type="GO" id="GO:0030246">
    <property type="term" value="F:carbohydrate binding"/>
    <property type="evidence" value="ECO:0007669"/>
    <property type="project" value="InterPro"/>
</dbReference>
<dbReference type="InterPro" id="IPR011682">
    <property type="entry name" value="Glyco_hydro_38_C"/>
</dbReference>
<evidence type="ECO:0000313" key="3">
    <source>
        <dbReference type="EMBL" id="CAE0121530.1"/>
    </source>
</evidence>
<sequence>MEAAVEAPKMEAPKMETAVEAAVEATVEVQSPTTVESDIFALEFNPTSGLMSKITNKISGASTDLSIQWGWYNSSVGGCTEYGADVPKSLQESPCSGQRSGAYIFRPNSSTLYYPGPKATPTIKVHKGPLVTEVYQSFSDWATHVIRLYKGKNYVEVEWTAGPVPIDTPWFPPVAHDKSHPMPNNWGKEVVVKYSSGLQSEGTWYTDSNGKEMVKRVYNKRGPTYPKPYKISEPVAGNYYPVNALMSLDDGKHELAVLTDVSQAGASLQDGSLEFMVHRRVQADDSRGVQEPLNETMCGCNDIGAAPGAMGAHGHEGDGGCECAGLTMRGRHWLLFDTIDNVHAARRTLSEAINFPPLLAFSSVQPAQHTPTSAVSAALPPNVKLVTITSNYASFNGGKLMLRLSHLYQVGEHPTLAVPVEVDLKKVFGASHLSIESAVETTLTGNQELTAWEKKKHHWQTHAANAEAQAGHAAVGKAAFGERVPFSFPKVTLRPMEVRTFLATFH</sequence>
<dbReference type="EMBL" id="HBHX01040077">
    <property type="protein sequence ID" value="CAE0121530.1"/>
    <property type="molecule type" value="Transcribed_RNA"/>
</dbReference>
<dbReference type="AlphaFoldDB" id="A0A7S3F1N4"/>
<dbReference type="Gene3D" id="2.70.98.30">
    <property type="entry name" value="Golgi alpha-mannosidase II, domain 4"/>
    <property type="match status" value="1"/>
</dbReference>
<dbReference type="PANTHER" id="PTHR11607:SF3">
    <property type="entry name" value="LYSOSOMAL ALPHA-MANNOSIDASE"/>
    <property type="match status" value="1"/>
</dbReference>
<organism evidence="3">
    <name type="scientific">Haptolina ericina</name>
    <dbReference type="NCBI Taxonomy" id="156174"/>
    <lineage>
        <taxon>Eukaryota</taxon>
        <taxon>Haptista</taxon>
        <taxon>Haptophyta</taxon>
        <taxon>Prymnesiophyceae</taxon>
        <taxon>Prymnesiales</taxon>
        <taxon>Prymnesiaceae</taxon>
        <taxon>Haptolina</taxon>
    </lineage>
</organism>
<dbReference type="GO" id="GO:0004559">
    <property type="term" value="F:alpha-mannosidase activity"/>
    <property type="evidence" value="ECO:0007669"/>
    <property type="project" value="InterPro"/>
</dbReference>
<dbReference type="InterPro" id="IPR050843">
    <property type="entry name" value="Glycosyl_Hydrlase_38"/>
</dbReference>
<proteinExistence type="predicted"/>
<reference evidence="3" key="1">
    <citation type="submission" date="2021-01" db="EMBL/GenBank/DDBJ databases">
        <authorList>
            <person name="Corre E."/>
            <person name="Pelletier E."/>
            <person name="Niang G."/>
            <person name="Scheremetjew M."/>
            <person name="Finn R."/>
            <person name="Kale V."/>
            <person name="Holt S."/>
            <person name="Cochrane G."/>
            <person name="Meng A."/>
            <person name="Brown T."/>
            <person name="Cohen L."/>
        </authorList>
    </citation>
    <scope>NUCLEOTIDE SEQUENCE</scope>
    <source>
        <strain evidence="3">CCMP281</strain>
    </source>
</reference>
<dbReference type="Pfam" id="PF17677">
    <property type="entry name" value="Glyco_hydro38C2"/>
    <property type="match status" value="1"/>
</dbReference>
<name>A0A7S3F1N4_9EUKA</name>